<evidence type="ECO:0000313" key="1">
    <source>
        <dbReference type="EMBL" id="CDQ00404.1"/>
    </source>
</evidence>
<sequence>MYVSNLPKSIGNANMCVCDLAAVESMGGIWGPILLRVTQRDVSHDLRAKVVLAR</sequence>
<dbReference type="KEGG" id="bmy:BM_BM10913"/>
<evidence type="ECO:0000313" key="2">
    <source>
        <dbReference type="EMBL" id="VIO86222.1"/>
    </source>
</evidence>
<name>A0A0J9Y2I0_BRUMA</name>
<dbReference type="WBParaSite" id="Bm10913.1">
    <property type="protein sequence ID" value="Bm10913.1"/>
    <property type="gene ID" value="WBGene00231174"/>
</dbReference>
<reference evidence="4" key="4">
    <citation type="submission" date="2019-12" db="UniProtKB">
        <authorList>
            <consortium name="WormBaseParasite"/>
        </authorList>
    </citation>
    <scope>IDENTIFICATION</scope>
</reference>
<reference evidence="1" key="2">
    <citation type="submission" date="2012-12" db="EMBL/GenBank/DDBJ databases">
        <authorList>
            <person name="Gao Y.W."/>
            <person name="Fan S.T."/>
            <person name="Sun H.T."/>
            <person name="Wang Z."/>
            <person name="Gao X.L."/>
            <person name="Li Y.G."/>
            <person name="Wang T.C."/>
            <person name="Zhang K."/>
            <person name="Xu W.W."/>
            <person name="Yu Z.J."/>
            <person name="Xia X.Z."/>
        </authorList>
    </citation>
    <scope>NUCLEOTIDE SEQUENCE</scope>
    <source>
        <strain evidence="1">FR3</strain>
    </source>
</reference>
<organism evidence="1">
    <name type="scientific">Brugia malayi</name>
    <name type="common">Filarial nematode worm</name>
    <dbReference type="NCBI Taxonomy" id="6279"/>
    <lineage>
        <taxon>Eukaryota</taxon>
        <taxon>Metazoa</taxon>
        <taxon>Ecdysozoa</taxon>
        <taxon>Nematoda</taxon>
        <taxon>Chromadorea</taxon>
        <taxon>Rhabditida</taxon>
        <taxon>Spirurina</taxon>
        <taxon>Spiruromorpha</taxon>
        <taxon>Filarioidea</taxon>
        <taxon>Onchocercidae</taxon>
        <taxon>Brugia</taxon>
    </lineage>
</organism>
<dbReference type="WormBase" id="Bm10913">
    <property type="protein sequence ID" value="BM19758"/>
    <property type="gene ID" value="WBGene00231174"/>
</dbReference>
<dbReference type="EMBL" id="LN857014">
    <property type="protein sequence ID" value="CDQ00404.1"/>
    <property type="molecule type" value="Genomic_DNA"/>
</dbReference>
<dbReference type="Proteomes" id="UP000006672">
    <property type="component" value="Unassembled WGS sequence"/>
</dbReference>
<dbReference type="AlphaFoldDB" id="A0A0J9Y2I0"/>
<dbReference type="CTD" id="66057514"/>
<accession>A0A0J9Y2I0</accession>
<reference evidence="2" key="3">
    <citation type="submission" date="2019-04" db="EMBL/GenBank/DDBJ databases">
        <authorList>
            <person name="Howe K."/>
            <person name="Paulini M."/>
            <person name="Williams G."/>
        </authorList>
    </citation>
    <scope>NUCLEOTIDE SEQUENCE [LARGE SCALE GENOMIC DNA]</scope>
    <source>
        <strain evidence="2">FR3</strain>
    </source>
</reference>
<dbReference type="RefSeq" id="XP_042929342.1">
    <property type="nucleotide sequence ID" value="XM_043073408.1"/>
</dbReference>
<reference evidence="1 3" key="1">
    <citation type="journal article" date="2007" name="Science">
        <title>Draft genome of the filarial nematode parasite Brugia malayi.</title>
        <authorList>
            <person name="Ghedin E."/>
            <person name="Wang S."/>
            <person name="Spiro D."/>
            <person name="Caler E."/>
            <person name="Zhao Q."/>
            <person name="Crabtree J."/>
            <person name="Allen J.E."/>
            <person name="Delcher A.L."/>
            <person name="Guiliano D.B."/>
            <person name="Miranda-Saavedra D."/>
            <person name="Angiuoli S.V."/>
            <person name="Creasy T."/>
            <person name="Amedeo P."/>
            <person name="Haas B."/>
            <person name="El-Sayed N.M."/>
            <person name="Wortman J.R."/>
            <person name="Feldblyum T."/>
            <person name="Tallon L."/>
            <person name="Schatz M."/>
            <person name="Shumway M."/>
            <person name="Koo H."/>
            <person name="Salzberg S.L."/>
            <person name="Schobel S."/>
            <person name="Pertea M."/>
            <person name="Pop M."/>
            <person name="White O."/>
            <person name="Barton G.J."/>
            <person name="Carlow C.K."/>
            <person name="Crawford M.J."/>
            <person name="Daub J."/>
            <person name="Dimmic M.W."/>
            <person name="Estes C.F."/>
            <person name="Foster J.M."/>
            <person name="Ganatra M."/>
            <person name="Gregory W.F."/>
            <person name="Johnson N.M."/>
            <person name="Jin J."/>
            <person name="Komuniecki R."/>
            <person name="Korf I."/>
            <person name="Kumar S."/>
            <person name="Laney S."/>
            <person name="Li B.W."/>
            <person name="Li W."/>
            <person name="Lindblom T.H."/>
            <person name="Lustigman S."/>
            <person name="Ma D."/>
            <person name="Maina C.V."/>
            <person name="Martin D.M."/>
            <person name="McCarter J.P."/>
            <person name="McReynolds L."/>
            <person name="Mitreva M."/>
            <person name="Nutman T.B."/>
            <person name="Parkinson J."/>
            <person name="Peregrin-Alvarez J.M."/>
            <person name="Poole C."/>
            <person name="Ren Q."/>
            <person name="Saunders L."/>
            <person name="Sluder A.E."/>
            <person name="Smith K."/>
            <person name="Stanke M."/>
            <person name="Unnasch T.R."/>
            <person name="Ware J."/>
            <person name="Wei A.D."/>
            <person name="Weil G."/>
            <person name="Williams D.J."/>
            <person name="Zhang Y."/>
            <person name="Williams S.A."/>
            <person name="Fraser-Liggett C."/>
            <person name="Slatko B."/>
            <person name="Blaxter M.L."/>
            <person name="Scott A.L."/>
        </authorList>
    </citation>
    <scope>NUCLEOTIDE SEQUENCE</scope>
    <source>
        <strain evidence="1 3">FR3</strain>
    </source>
</reference>
<keyword evidence="3" id="KW-1185">Reference proteome</keyword>
<protein>
    <submittedName>
        <fullName evidence="1 4">Bm10913</fullName>
    </submittedName>
</protein>
<proteinExistence type="predicted"/>
<evidence type="ECO:0000313" key="4">
    <source>
        <dbReference type="WBParaSite" id="Bm10913.1"/>
    </source>
</evidence>
<evidence type="ECO:0000313" key="3">
    <source>
        <dbReference type="Proteomes" id="UP000006672"/>
    </source>
</evidence>
<accession>A0A4E9ETX9</accession>
<dbReference type="GeneID" id="66057514"/>
<gene>
    <name evidence="1 4 5" type="ORF">Bm10913</name>
    <name evidence="2" type="ORF">BM_BM10913</name>
    <name evidence="1" type="ORF">BM_Bm10913</name>
</gene>
<dbReference type="EMBL" id="CAAKNF010000196">
    <property type="protein sequence ID" value="VIO86222.1"/>
    <property type="molecule type" value="Genomic_DNA"/>
</dbReference>
<evidence type="ECO:0000313" key="5">
    <source>
        <dbReference type="WormBase" id="Bm10913"/>
    </source>
</evidence>